<comment type="caution">
    <text evidence="1">The sequence shown here is derived from an EMBL/GenBank/DDBJ whole genome shotgun (WGS) entry which is preliminary data.</text>
</comment>
<dbReference type="EMBL" id="JXXR01000003">
    <property type="protein sequence ID" value="KJY76821.1"/>
    <property type="molecule type" value="Genomic_DNA"/>
</dbReference>
<gene>
    <name evidence="1" type="ORF">TW71_05645</name>
</gene>
<sequence length="108" mass="12409">MKRTSKIIWTVILCLALSPWTHAAQNESDLFIYTLPKYDDSRNKMSQDPIDIKVDRTSPPPALKLDYEVPCDLKCGIGHTGLFLLYIAAEGQKDQQYRYSLMNPNYEP</sequence>
<dbReference type="RefSeq" id="WP_045985255.1">
    <property type="nucleotide sequence ID" value="NZ_JXXS01000027.1"/>
</dbReference>
<reference evidence="1" key="1">
    <citation type="journal article" date="2015" name="BMC Genomics">
        <title>Genome mining reveals unlocked bioactive potential of marine Gram-negative bacteria.</title>
        <authorList>
            <person name="Machado H."/>
            <person name="Sonnenschein E.C."/>
            <person name="Melchiorsen J."/>
            <person name="Gram L."/>
        </authorList>
    </citation>
    <scope>NUCLEOTIDE SEQUENCE</scope>
    <source>
        <strain evidence="1">S2052</strain>
    </source>
</reference>
<proteinExistence type="predicted"/>
<name>A0A837G9D5_9VIBR</name>
<protein>
    <submittedName>
        <fullName evidence="1">Uncharacterized protein</fullName>
    </submittedName>
</protein>
<organism evidence="1">
    <name type="scientific">Vibrio coralliilyticus</name>
    <dbReference type="NCBI Taxonomy" id="190893"/>
    <lineage>
        <taxon>Bacteria</taxon>
        <taxon>Pseudomonadati</taxon>
        <taxon>Pseudomonadota</taxon>
        <taxon>Gammaproteobacteria</taxon>
        <taxon>Vibrionales</taxon>
        <taxon>Vibrionaceae</taxon>
        <taxon>Vibrio</taxon>
    </lineage>
</organism>
<evidence type="ECO:0000313" key="1">
    <source>
        <dbReference type="EMBL" id="KJY76821.1"/>
    </source>
</evidence>
<accession>A0A837G9D5</accession>
<dbReference type="AlphaFoldDB" id="A0A837G9D5"/>